<evidence type="ECO:0000313" key="3">
    <source>
        <dbReference type="Proteomes" id="UP000281028"/>
    </source>
</evidence>
<keyword evidence="3" id="KW-1185">Reference proteome</keyword>
<dbReference type="OrthoDB" id="9148343at2"/>
<accession>A0A433WLV8</accession>
<gene>
    <name evidence="2" type="ORF">ECE50_012745</name>
</gene>
<comment type="caution">
    <text evidence="2">The sequence shown here is derived from an EMBL/GenBank/DDBJ whole genome shotgun (WGS) entry which is preliminary data.</text>
</comment>
<dbReference type="InterPro" id="IPR007822">
    <property type="entry name" value="LANC-like"/>
</dbReference>
<dbReference type="GO" id="GO:0005975">
    <property type="term" value="P:carbohydrate metabolic process"/>
    <property type="evidence" value="ECO:0007669"/>
    <property type="project" value="InterPro"/>
</dbReference>
<dbReference type="GO" id="GO:0005886">
    <property type="term" value="C:plasma membrane"/>
    <property type="evidence" value="ECO:0007669"/>
    <property type="project" value="TreeGrafter"/>
</dbReference>
<dbReference type="PANTHER" id="PTHR12736:SF7">
    <property type="entry name" value="LANC-LIKE PROTEIN 3"/>
    <property type="match status" value="1"/>
</dbReference>
<dbReference type="PRINTS" id="PR01950">
    <property type="entry name" value="LANCSUPER"/>
</dbReference>
<keyword evidence="1" id="KW-0862">Zinc</keyword>
<dbReference type="EMBL" id="RIAR02000001">
    <property type="protein sequence ID" value="NSL87708.1"/>
    <property type="molecule type" value="Genomic_DNA"/>
</dbReference>
<evidence type="ECO:0000313" key="2">
    <source>
        <dbReference type="EMBL" id="NSL87708.1"/>
    </source>
</evidence>
<feature type="binding site" evidence="1">
    <location>
        <position position="339"/>
    </location>
    <ligand>
        <name>Zn(2+)</name>
        <dbReference type="ChEBI" id="CHEBI:29105"/>
    </ligand>
</feature>
<dbReference type="Proteomes" id="UP000281028">
    <property type="component" value="Unassembled WGS sequence"/>
</dbReference>
<dbReference type="SMART" id="SM01260">
    <property type="entry name" value="LANC_like"/>
    <property type="match status" value="1"/>
</dbReference>
<dbReference type="PANTHER" id="PTHR12736">
    <property type="entry name" value="LANC-LIKE PROTEIN"/>
    <property type="match status" value="1"/>
</dbReference>
<keyword evidence="1" id="KW-0479">Metal-binding</keyword>
<dbReference type="Gene3D" id="1.50.10.10">
    <property type="match status" value="1"/>
</dbReference>
<dbReference type="GO" id="GO:0031179">
    <property type="term" value="P:peptide modification"/>
    <property type="evidence" value="ECO:0007669"/>
    <property type="project" value="InterPro"/>
</dbReference>
<dbReference type="Pfam" id="PF05147">
    <property type="entry name" value="LANC_like"/>
    <property type="match status" value="1"/>
</dbReference>
<proteinExistence type="predicted"/>
<dbReference type="SUPFAM" id="SSF158745">
    <property type="entry name" value="LanC-like"/>
    <property type="match status" value="1"/>
</dbReference>
<sequence length="615" mass="68764">MSMTADHQRINDAVMNTAARLLQAAQEDEHGIYWITPPHIQGGAPGESTDLFNGTTGILFFFLSLYDYTGEAAYLRVCIRGTARLLQHPEIRQPAFYPFYTGATGILLLCIRMHRYTGNSDYLEQALLLTYSYQQGILQEVKKDDLLSGDAGNLLLFTHLYAYTQHPCYLEIMRQLIDQLMSHARIAPAGLKWDPVKQAYDSLTGFSHGGSGIAFALLQAARCLHSDGLLYLAEQALAYENTYADPTRNNWMDLRTGVKRMQQLADTQGAAILQWELTPFLAGMSHLNTWAHGAAGIGIARLHIWEHTHHPAYMADIQQALRRCLADAAADNRGDYTLCSGYGGIAAFLVEAARILKQPYLTAAAQRIAIAAIDYSEKHHTYNSHLITDPEDPGLLSGLAGAGYFLLSTIHAPGPDSILHPAINTENTKINVNAYTLNEIKEKLFSRYYPRTWQTLTQDKTIAGILLQARDIPGLRILLQEQIIRHPDARSLFLNEDTAADLWLQHKGWLQHRECRRLQQQLIQQVTEHRLLVISRHVKICGQVIWYSHDTGINSTSAGKLTAVILEWLATPMSMIQLREQLMQTQPPGTPDAVAYNIITAQVNELLQCGFITPA</sequence>
<reference evidence="2" key="1">
    <citation type="submission" date="2020-05" db="EMBL/GenBank/DDBJ databases">
        <title>Chitinophaga laudate sp. nov., isolated from a tropical peat swamp.</title>
        <authorList>
            <person name="Goh C.B.S."/>
            <person name="Lee M.S."/>
            <person name="Parimannan S."/>
            <person name="Pasbakhsh P."/>
            <person name="Yule C.M."/>
            <person name="Rajandas H."/>
            <person name="Loke S."/>
            <person name="Croft L."/>
            <person name="Tan J.B.L."/>
        </authorList>
    </citation>
    <scope>NUCLEOTIDE SEQUENCE</scope>
    <source>
        <strain evidence="2">Mgbs1</strain>
    </source>
</reference>
<dbReference type="GO" id="GO:0046872">
    <property type="term" value="F:metal ion binding"/>
    <property type="evidence" value="ECO:0007669"/>
    <property type="project" value="UniProtKB-KW"/>
</dbReference>
<dbReference type="AlphaFoldDB" id="A0A433WLV8"/>
<evidence type="ECO:0000256" key="1">
    <source>
        <dbReference type="PIRSR" id="PIRSR607822-1"/>
    </source>
</evidence>
<dbReference type="InterPro" id="IPR012341">
    <property type="entry name" value="6hp_glycosidase-like_sf"/>
</dbReference>
<organism evidence="2 3">
    <name type="scientific">Chitinophaga solisilvae</name>
    <dbReference type="NCBI Taxonomy" id="1233460"/>
    <lineage>
        <taxon>Bacteria</taxon>
        <taxon>Pseudomonadati</taxon>
        <taxon>Bacteroidota</taxon>
        <taxon>Chitinophagia</taxon>
        <taxon>Chitinophagales</taxon>
        <taxon>Chitinophagaceae</taxon>
        <taxon>Chitinophaga</taxon>
    </lineage>
</organism>
<name>A0A433WLV8_9BACT</name>
<protein>
    <submittedName>
        <fullName evidence="2">Uncharacterized protein</fullName>
    </submittedName>
</protein>